<name>A0A7C5SYM0_9AQUI</name>
<dbReference type="InterPro" id="IPR035907">
    <property type="entry name" value="Hppk_sf"/>
</dbReference>
<dbReference type="GO" id="GO:0005524">
    <property type="term" value="F:ATP binding"/>
    <property type="evidence" value="ECO:0007669"/>
    <property type="project" value="UniProtKB-KW"/>
</dbReference>
<evidence type="ECO:0000256" key="5">
    <source>
        <dbReference type="ARBA" id="ARBA00022679"/>
    </source>
</evidence>
<comment type="caution">
    <text evidence="14">The sequence shown here is derived from an EMBL/GenBank/DDBJ whole genome shotgun (WGS) entry which is preliminary data.</text>
</comment>
<dbReference type="CDD" id="cd00483">
    <property type="entry name" value="HPPK"/>
    <property type="match status" value="1"/>
</dbReference>
<evidence type="ECO:0000256" key="1">
    <source>
        <dbReference type="ARBA" id="ARBA00005051"/>
    </source>
</evidence>
<dbReference type="Pfam" id="PF01288">
    <property type="entry name" value="HPPK"/>
    <property type="match status" value="1"/>
</dbReference>
<proteinExistence type="inferred from homology"/>
<evidence type="ECO:0000256" key="11">
    <source>
        <dbReference type="ARBA" id="ARBA00029766"/>
    </source>
</evidence>
<comment type="similarity">
    <text evidence="2">Belongs to the HPPK family.</text>
</comment>
<dbReference type="SUPFAM" id="SSF55083">
    <property type="entry name" value="6-hydroxymethyl-7,8-dihydropterin pyrophosphokinase, HPPK"/>
    <property type="match status" value="1"/>
</dbReference>
<evidence type="ECO:0000256" key="7">
    <source>
        <dbReference type="ARBA" id="ARBA00022777"/>
    </source>
</evidence>
<dbReference type="InterPro" id="IPR000550">
    <property type="entry name" value="Hppk"/>
</dbReference>
<keyword evidence="7 14" id="KW-0418">Kinase</keyword>
<evidence type="ECO:0000313" key="14">
    <source>
        <dbReference type="EMBL" id="HHO73669.1"/>
    </source>
</evidence>
<dbReference type="GO" id="GO:0046656">
    <property type="term" value="P:folic acid biosynthetic process"/>
    <property type="evidence" value="ECO:0007669"/>
    <property type="project" value="UniProtKB-KW"/>
</dbReference>
<evidence type="ECO:0000256" key="3">
    <source>
        <dbReference type="ARBA" id="ARBA00013253"/>
    </source>
</evidence>
<dbReference type="PANTHER" id="PTHR43071">
    <property type="entry name" value="2-AMINO-4-HYDROXY-6-HYDROXYMETHYLDIHYDROPTERIDINE PYROPHOSPHOKINASE"/>
    <property type="match status" value="1"/>
</dbReference>
<gene>
    <name evidence="14" type="primary">folK</name>
    <name evidence="14" type="ORF">ENN04_03430</name>
</gene>
<keyword evidence="6" id="KW-0547">Nucleotide-binding</keyword>
<dbReference type="NCBIfam" id="TIGR01498">
    <property type="entry name" value="folK"/>
    <property type="match status" value="1"/>
</dbReference>
<accession>A0A7C5SYM0</accession>
<dbReference type="UniPathway" id="UPA00077">
    <property type="reaction ID" value="UER00155"/>
</dbReference>
<organism evidence="14">
    <name type="scientific">Thermocrinis ruber</name>
    <dbReference type="NCBI Taxonomy" id="75906"/>
    <lineage>
        <taxon>Bacteria</taxon>
        <taxon>Pseudomonadati</taxon>
        <taxon>Aquificota</taxon>
        <taxon>Aquificia</taxon>
        <taxon>Aquificales</taxon>
        <taxon>Aquificaceae</taxon>
        <taxon>Thermocrinis</taxon>
    </lineage>
</organism>
<keyword evidence="9" id="KW-0289">Folate biosynthesis</keyword>
<evidence type="ECO:0000256" key="2">
    <source>
        <dbReference type="ARBA" id="ARBA00005810"/>
    </source>
</evidence>
<dbReference type="EC" id="2.7.6.3" evidence="3"/>
<feature type="domain" description="7,8-dihydro-6-hydroxymethylpterin-pyrophosphokinase" evidence="13">
    <location>
        <begin position="86"/>
        <end position="97"/>
    </location>
</feature>
<evidence type="ECO:0000259" key="13">
    <source>
        <dbReference type="PROSITE" id="PS00794"/>
    </source>
</evidence>
<comment type="pathway">
    <text evidence="1">Cofactor biosynthesis; tetrahydrofolate biosynthesis; 2-amino-4-hydroxy-6-hydroxymethyl-7,8-dihydropteridine diphosphate from 7,8-dihydroneopterin triphosphate: step 4/4.</text>
</comment>
<evidence type="ECO:0000256" key="9">
    <source>
        <dbReference type="ARBA" id="ARBA00022909"/>
    </source>
</evidence>
<dbReference type="GO" id="GO:0016301">
    <property type="term" value="F:kinase activity"/>
    <property type="evidence" value="ECO:0007669"/>
    <property type="project" value="UniProtKB-KW"/>
</dbReference>
<keyword evidence="5 14" id="KW-0808">Transferase</keyword>
<evidence type="ECO:0000256" key="6">
    <source>
        <dbReference type="ARBA" id="ARBA00022741"/>
    </source>
</evidence>
<keyword evidence="8" id="KW-0067">ATP-binding</keyword>
<evidence type="ECO:0000256" key="4">
    <source>
        <dbReference type="ARBA" id="ARBA00016218"/>
    </source>
</evidence>
<comment type="function">
    <text evidence="10">Catalyzes the transfer of pyrophosphate from adenosine triphosphate (ATP) to 6-hydroxymethyl-7,8-dihydropterin, an enzymatic step in folate biosynthesis pathway.</text>
</comment>
<protein>
    <recommendedName>
        <fullName evidence="4">2-amino-4-hydroxy-6-hydroxymethyldihydropteridine pyrophosphokinase</fullName>
        <ecNumber evidence="3">2.7.6.3</ecNumber>
    </recommendedName>
    <alternativeName>
        <fullName evidence="11">6-hydroxymethyl-7,8-dihydropterin pyrophosphokinase</fullName>
    </alternativeName>
    <alternativeName>
        <fullName evidence="12">7,8-dihydro-6-hydroxymethylpterin-pyrophosphokinase</fullName>
    </alternativeName>
</protein>
<dbReference type="Gene3D" id="3.30.70.560">
    <property type="entry name" value="7,8-Dihydro-6-hydroxymethylpterin-pyrophosphokinase HPPK"/>
    <property type="match status" value="1"/>
</dbReference>
<dbReference type="PROSITE" id="PS00794">
    <property type="entry name" value="HPPK"/>
    <property type="match status" value="1"/>
</dbReference>
<evidence type="ECO:0000256" key="12">
    <source>
        <dbReference type="ARBA" id="ARBA00033413"/>
    </source>
</evidence>
<evidence type="ECO:0000256" key="8">
    <source>
        <dbReference type="ARBA" id="ARBA00022840"/>
    </source>
</evidence>
<sequence length="173" mass="20376">MAVCYLGMGSNVGDRLSYMLKAFEFLKNLGEVLRVSTIYESRAWGVVNQEDFLNCVVKFKTELEPVELLRRLKEIEKLVGRKERERWGPREIDIDILLYENYILMLSFLVVPHPYLTKRDFVLVPLLELEPQLEHPLYKRPLSEYLKSLDVSLKPFACFVDIQQKAKNKEKNH</sequence>
<dbReference type="AlphaFoldDB" id="A0A7C5SYM0"/>
<dbReference type="GO" id="GO:0046654">
    <property type="term" value="P:tetrahydrofolate biosynthetic process"/>
    <property type="evidence" value="ECO:0007669"/>
    <property type="project" value="UniProtKB-UniPathway"/>
</dbReference>
<reference evidence="14" key="1">
    <citation type="journal article" date="2020" name="mSystems">
        <title>Genome- and Community-Level Interaction Insights into Carbon Utilization and Element Cycling Functions of Hydrothermarchaeota in Hydrothermal Sediment.</title>
        <authorList>
            <person name="Zhou Z."/>
            <person name="Liu Y."/>
            <person name="Xu W."/>
            <person name="Pan J."/>
            <person name="Luo Z.H."/>
            <person name="Li M."/>
        </authorList>
    </citation>
    <scope>NUCLEOTIDE SEQUENCE [LARGE SCALE GENOMIC DNA]</scope>
    <source>
        <strain evidence="14">SpSt-114</strain>
    </source>
</reference>
<dbReference type="EMBL" id="DSAC01000041">
    <property type="protein sequence ID" value="HHO73669.1"/>
    <property type="molecule type" value="Genomic_DNA"/>
</dbReference>
<dbReference type="PANTHER" id="PTHR43071:SF1">
    <property type="entry name" value="2-AMINO-4-HYDROXY-6-HYDROXYMETHYLDIHYDROPTERIDINE PYROPHOSPHOKINASE"/>
    <property type="match status" value="1"/>
</dbReference>
<evidence type="ECO:0000256" key="10">
    <source>
        <dbReference type="ARBA" id="ARBA00029409"/>
    </source>
</evidence>
<dbReference type="GO" id="GO:0003848">
    <property type="term" value="F:2-amino-4-hydroxy-6-hydroxymethyldihydropteridine diphosphokinase activity"/>
    <property type="evidence" value="ECO:0007669"/>
    <property type="project" value="UniProtKB-EC"/>
</dbReference>